<evidence type="ECO:0000313" key="1">
    <source>
        <dbReference type="EMBL" id="SJL01247.1"/>
    </source>
</evidence>
<dbReference type="Proteomes" id="UP000219338">
    <property type="component" value="Unassembled WGS sequence"/>
</dbReference>
<dbReference type="OrthoDB" id="2844673at2759"/>
<keyword evidence="2" id="KW-1185">Reference proteome</keyword>
<evidence type="ECO:0000313" key="2">
    <source>
        <dbReference type="Proteomes" id="UP000219338"/>
    </source>
</evidence>
<dbReference type="EMBL" id="FUEG01000003">
    <property type="protein sequence ID" value="SJL01247.1"/>
    <property type="molecule type" value="Genomic_DNA"/>
</dbReference>
<protein>
    <recommendedName>
        <fullName evidence="3">F-box domain-containing protein</fullName>
    </recommendedName>
</protein>
<sequence>MPEIPIEIIEEILDHLYNDKQMLKVCSLVSRGFYPRTRHHLFQSIRISQILGDSMYRLRVLAHTSPHIFMHFKSAEIYSSYDSSTLRQAQLPLLLMANLTSLNIKNTSTSLKCFRMIIFSLPLLKSLILESITFDVEEIVDPSSNSFLADKPSLEKLHIHHLHSGSSDFLPFALRYRSVFLESLQEFYINMYNPRRKDLSLCSDIIRAASQFRTLKSLCVLGTSNCVLTQWFNVKPLMLPRRLQSLFFDIKYRALDGGTDVSAMQWFLNAFIQGHSPQLRHLENLHIDMTVKSFDDFVDEDEIWILFANLGLILSHIDTFRCLQLTYICDYQISEEIRRDMLSLTLENFPSLCEKDVVKIALHGTSVT</sequence>
<name>A0A284QXP6_ARMOS</name>
<reference evidence="2" key="1">
    <citation type="journal article" date="2017" name="Nat. Ecol. Evol.">
        <title>Genome expansion and lineage-specific genetic innovations in the forest pathogenic fungi Armillaria.</title>
        <authorList>
            <person name="Sipos G."/>
            <person name="Prasanna A.N."/>
            <person name="Walter M.C."/>
            <person name="O'Connor E."/>
            <person name="Balint B."/>
            <person name="Krizsan K."/>
            <person name="Kiss B."/>
            <person name="Hess J."/>
            <person name="Varga T."/>
            <person name="Slot J."/>
            <person name="Riley R."/>
            <person name="Boka B."/>
            <person name="Rigling D."/>
            <person name="Barry K."/>
            <person name="Lee J."/>
            <person name="Mihaltcheva S."/>
            <person name="LaButti K."/>
            <person name="Lipzen A."/>
            <person name="Waldron R."/>
            <person name="Moloney N.M."/>
            <person name="Sperisen C."/>
            <person name="Kredics L."/>
            <person name="Vagvoelgyi C."/>
            <person name="Patrignani A."/>
            <person name="Fitzpatrick D."/>
            <person name="Nagy I."/>
            <person name="Doyle S."/>
            <person name="Anderson J.B."/>
            <person name="Grigoriev I.V."/>
            <person name="Gueldener U."/>
            <person name="Muensterkoetter M."/>
            <person name="Nagy L.G."/>
        </authorList>
    </citation>
    <scope>NUCLEOTIDE SEQUENCE [LARGE SCALE GENOMIC DNA]</scope>
    <source>
        <strain evidence="2">C18/9</strain>
    </source>
</reference>
<proteinExistence type="predicted"/>
<accession>A0A284QXP6</accession>
<dbReference type="InterPro" id="IPR032675">
    <property type="entry name" value="LRR_dom_sf"/>
</dbReference>
<dbReference type="Gene3D" id="3.80.10.10">
    <property type="entry name" value="Ribonuclease Inhibitor"/>
    <property type="match status" value="1"/>
</dbReference>
<gene>
    <name evidence="1" type="ORF">ARMOST_04565</name>
</gene>
<organism evidence="1 2">
    <name type="scientific">Armillaria ostoyae</name>
    <name type="common">Armillaria root rot fungus</name>
    <dbReference type="NCBI Taxonomy" id="47428"/>
    <lineage>
        <taxon>Eukaryota</taxon>
        <taxon>Fungi</taxon>
        <taxon>Dikarya</taxon>
        <taxon>Basidiomycota</taxon>
        <taxon>Agaricomycotina</taxon>
        <taxon>Agaricomycetes</taxon>
        <taxon>Agaricomycetidae</taxon>
        <taxon>Agaricales</taxon>
        <taxon>Marasmiineae</taxon>
        <taxon>Physalacriaceae</taxon>
        <taxon>Armillaria</taxon>
    </lineage>
</organism>
<evidence type="ECO:0008006" key="3">
    <source>
        <dbReference type="Google" id="ProtNLM"/>
    </source>
</evidence>
<dbReference type="AlphaFoldDB" id="A0A284QXP6"/>
<dbReference type="OMA" id="HTSPHIF"/>